<dbReference type="SUPFAM" id="SSF53590">
    <property type="entry name" value="Nucleoside hydrolase"/>
    <property type="match status" value="1"/>
</dbReference>
<dbReference type="Proteomes" id="UP001595912">
    <property type="component" value="Unassembled WGS sequence"/>
</dbReference>
<reference evidence="2" key="1">
    <citation type="journal article" date="2019" name="Int. J. Syst. Evol. Microbiol.">
        <title>The Global Catalogue of Microorganisms (GCM) 10K type strain sequencing project: providing services to taxonomists for standard genome sequencing and annotation.</title>
        <authorList>
            <consortium name="The Broad Institute Genomics Platform"/>
            <consortium name="The Broad Institute Genome Sequencing Center for Infectious Disease"/>
            <person name="Wu L."/>
            <person name="Ma J."/>
        </authorList>
    </citation>
    <scope>NUCLEOTIDE SEQUENCE [LARGE SCALE GENOMIC DNA]</scope>
    <source>
        <strain evidence="2">CGMCC 4.7152</strain>
    </source>
</reference>
<dbReference type="EMBL" id="JBHSIU010000018">
    <property type="protein sequence ID" value="MFC4999367.1"/>
    <property type="molecule type" value="Genomic_DNA"/>
</dbReference>
<comment type="caution">
    <text evidence="1">The sequence shown here is derived from an EMBL/GenBank/DDBJ whole genome shotgun (WGS) entry which is preliminary data.</text>
</comment>
<dbReference type="InterPro" id="IPR036452">
    <property type="entry name" value="Ribo_hydro-like"/>
</dbReference>
<dbReference type="Gene3D" id="3.90.245.10">
    <property type="entry name" value="Ribonucleoside hydrolase-like"/>
    <property type="match status" value="1"/>
</dbReference>
<evidence type="ECO:0008006" key="3">
    <source>
        <dbReference type="Google" id="ProtNLM"/>
    </source>
</evidence>
<dbReference type="RefSeq" id="WP_380115778.1">
    <property type="nucleotide sequence ID" value="NZ_JBHSIU010000018.1"/>
</dbReference>
<gene>
    <name evidence="1" type="ORF">ACFPIJ_16140</name>
</gene>
<name>A0ABV9VSI8_9ACTN</name>
<sequence>MPSGAAPVDQTYSRLLAERYPHTGRPVDAVALYRRLLRSQPDHSVTILSIGALTNLAQLAPY</sequence>
<proteinExistence type="predicted"/>
<keyword evidence="2" id="KW-1185">Reference proteome</keyword>
<evidence type="ECO:0000313" key="1">
    <source>
        <dbReference type="EMBL" id="MFC4999367.1"/>
    </source>
</evidence>
<protein>
    <recommendedName>
        <fullName evidence="3">Tetratricopeptide repeat protein</fullName>
    </recommendedName>
</protein>
<accession>A0ABV9VSI8</accession>
<organism evidence="1 2">
    <name type="scientific">Dactylosporangium cerinum</name>
    <dbReference type="NCBI Taxonomy" id="1434730"/>
    <lineage>
        <taxon>Bacteria</taxon>
        <taxon>Bacillati</taxon>
        <taxon>Actinomycetota</taxon>
        <taxon>Actinomycetes</taxon>
        <taxon>Micromonosporales</taxon>
        <taxon>Micromonosporaceae</taxon>
        <taxon>Dactylosporangium</taxon>
    </lineage>
</organism>
<evidence type="ECO:0000313" key="2">
    <source>
        <dbReference type="Proteomes" id="UP001595912"/>
    </source>
</evidence>